<dbReference type="EMBL" id="CP054538">
    <property type="protein sequence ID" value="QSL65531.1"/>
    <property type="molecule type" value="Genomic_DNA"/>
</dbReference>
<evidence type="ECO:0000256" key="1">
    <source>
        <dbReference type="ARBA" id="ARBA00001698"/>
    </source>
</evidence>
<dbReference type="GO" id="GO:0016024">
    <property type="term" value="P:CDP-diacylglycerol biosynthetic process"/>
    <property type="evidence" value="ECO:0007669"/>
    <property type="project" value="UniProtKB-UniRule"/>
</dbReference>
<keyword evidence="9 16" id="KW-0812">Transmembrane</keyword>
<keyword evidence="8 16" id="KW-0808">Transferase</keyword>
<dbReference type="GO" id="GO:0005789">
    <property type="term" value="C:endoplasmic reticulum membrane"/>
    <property type="evidence" value="ECO:0007669"/>
    <property type="project" value="TreeGrafter"/>
</dbReference>
<dbReference type="InterPro" id="IPR016720">
    <property type="entry name" value="PC_Trfase_euk"/>
</dbReference>
<evidence type="ECO:0000256" key="11">
    <source>
        <dbReference type="ARBA" id="ARBA00022989"/>
    </source>
</evidence>
<keyword evidence="14 16" id="KW-0594">Phospholipid biosynthesis</keyword>
<dbReference type="PANTHER" id="PTHR13773:SF8">
    <property type="entry name" value="PHOSPHATIDATE CYTIDYLYLTRANSFERASE, PHOTORECEPTOR-SPECIFIC"/>
    <property type="match status" value="1"/>
</dbReference>
<reference evidence="18" key="1">
    <citation type="submission" date="2020-06" db="EMBL/GenBank/DDBJ databases">
        <title>Genomes of multiple members of Pneumocystis genus reveal paths to human pathogen Pneumocystis jirovecii.</title>
        <authorList>
            <person name="Cisse O.H."/>
            <person name="Ma L."/>
            <person name="Dekker J."/>
            <person name="Khil P."/>
            <person name="Jo J."/>
            <person name="Brenchley J."/>
            <person name="Blair R."/>
            <person name="Pahar B."/>
            <person name="Chabe M."/>
            <person name="Van Rompay K.A."/>
            <person name="Keesler R."/>
            <person name="Sukura A."/>
            <person name="Hirsch V."/>
            <person name="Kutty G."/>
            <person name="Liu Y."/>
            <person name="Peng L."/>
            <person name="Chen J."/>
            <person name="Song J."/>
            <person name="Weissenbacher-Lang C."/>
            <person name="Xu J."/>
            <person name="Upham N.S."/>
            <person name="Stajich J.E."/>
            <person name="Cuomo C.A."/>
            <person name="Cushion M.T."/>
            <person name="Kovacs J.A."/>
        </authorList>
    </citation>
    <scope>NUCLEOTIDE SEQUENCE</scope>
    <source>
        <strain evidence="18">2A</strain>
    </source>
</reference>
<evidence type="ECO:0000256" key="16">
    <source>
        <dbReference type="PIRNR" id="PIRNR018269"/>
    </source>
</evidence>
<evidence type="ECO:0000256" key="5">
    <source>
        <dbReference type="ARBA" id="ARBA00010185"/>
    </source>
</evidence>
<keyword evidence="19" id="KW-1185">Reference proteome</keyword>
<dbReference type="OrthoDB" id="10260889at2759"/>
<feature type="transmembrane region" description="Helical" evidence="16">
    <location>
        <begin position="174"/>
        <end position="191"/>
    </location>
</feature>
<keyword evidence="15 16" id="KW-1208">Phospholipid metabolism</keyword>
<dbReference type="EC" id="2.7.7.41" evidence="6 16"/>
<feature type="transmembrane region" description="Helical" evidence="16">
    <location>
        <begin position="75"/>
        <end position="93"/>
    </location>
</feature>
<keyword evidence="7 16" id="KW-0444">Lipid biosynthesis</keyword>
<keyword evidence="11 16" id="KW-1133">Transmembrane helix</keyword>
<evidence type="ECO:0000256" key="14">
    <source>
        <dbReference type="ARBA" id="ARBA00023209"/>
    </source>
</evidence>
<gene>
    <name evidence="18" type="ORF">MERGE_002844</name>
</gene>
<evidence type="ECO:0000256" key="2">
    <source>
        <dbReference type="ARBA" id="ARBA00004141"/>
    </source>
</evidence>
<comment type="similarity">
    <text evidence="5 16 17">Belongs to the CDS family.</text>
</comment>
<evidence type="ECO:0000256" key="7">
    <source>
        <dbReference type="ARBA" id="ARBA00022516"/>
    </source>
</evidence>
<dbReference type="UniPathway" id="UPA00557">
    <property type="reaction ID" value="UER00614"/>
</dbReference>
<evidence type="ECO:0000256" key="8">
    <source>
        <dbReference type="ARBA" id="ARBA00022679"/>
    </source>
</evidence>
<proteinExistence type="inferred from homology"/>
<sequence>MPSRKTHQRLSPHLSNSSIQQLRLLDMEIKKLTNIEKISEKLPKTYKNIRKHTKLGSEDKQERIGFCFMKNRSNFFLRTVWTFAMIFGFLVIIAAGHIWIIVLLTFIQVIVFKELIAIVNISDKEKKLPWFRTLNWYFLCTTLYFAYGESLIYYFKHIVIVDAFLFTITTHHRFISFILYIAGFIFFVMNLKKGHYKYQFTHHFIINNIFEGIFWFLLPASLVICNDIFSYLCGKLFGRTQLIKLSPKKTVEGFIGGWICTVVLGLTMGNIILHWNYMICPLRDLGATALIGLECIPNPTFTLQQFPLPEFIISYLALPYHTITIRPVEFHLMVFSTFASLIAPFGGFFASGLKRAFKIKDFGDSIPGHGGLTDRFDCQFINGFFVYLYYHSFIAATHVSVGSVLETAITSLTYDEQIKLSNSIYKYLVSQGVLSNAILECLKKSIPS</sequence>
<evidence type="ECO:0000256" key="6">
    <source>
        <dbReference type="ARBA" id="ARBA00012487"/>
    </source>
</evidence>
<evidence type="ECO:0000256" key="13">
    <source>
        <dbReference type="ARBA" id="ARBA00023136"/>
    </source>
</evidence>
<comment type="pathway">
    <text evidence="3 16 17">Phospholipid metabolism; CDP-diacylglycerol biosynthesis; CDP-diacylglycerol from sn-glycerol 3-phosphate: step 3/3.</text>
</comment>
<keyword evidence="10 16" id="KW-0548">Nucleotidyltransferase</keyword>
<evidence type="ECO:0000256" key="3">
    <source>
        <dbReference type="ARBA" id="ARBA00005119"/>
    </source>
</evidence>
<feature type="transmembrane region" description="Helical" evidence="16">
    <location>
        <begin position="212"/>
        <end position="233"/>
    </location>
</feature>
<feature type="transmembrane region" description="Helical" evidence="16">
    <location>
        <begin position="99"/>
        <end position="122"/>
    </location>
</feature>
<comment type="pathway">
    <text evidence="4">Lipid metabolism.</text>
</comment>
<evidence type="ECO:0000256" key="15">
    <source>
        <dbReference type="ARBA" id="ARBA00023264"/>
    </source>
</evidence>
<comment type="subcellular location">
    <subcellularLocation>
        <location evidence="2">Membrane</location>
        <topology evidence="2">Multi-pass membrane protein</topology>
    </subcellularLocation>
</comment>
<keyword evidence="12 16" id="KW-0443">Lipid metabolism</keyword>
<evidence type="ECO:0000313" key="18">
    <source>
        <dbReference type="EMBL" id="QSL65531.1"/>
    </source>
</evidence>
<evidence type="ECO:0000256" key="12">
    <source>
        <dbReference type="ARBA" id="ARBA00023098"/>
    </source>
</evidence>
<accession>A0A899FUS0</accession>
<dbReference type="AlphaFoldDB" id="A0A899FUS0"/>
<organism evidence="18 19">
    <name type="scientific">Pneumocystis wakefieldiae</name>
    <dbReference type="NCBI Taxonomy" id="38082"/>
    <lineage>
        <taxon>Eukaryota</taxon>
        <taxon>Fungi</taxon>
        <taxon>Dikarya</taxon>
        <taxon>Ascomycota</taxon>
        <taxon>Taphrinomycotina</taxon>
        <taxon>Pneumocystomycetes</taxon>
        <taxon>Pneumocystaceae</taxon>
        <taxon>Pneumocystis</taxon>
    </lineage>
</organism>
<feature type="transmembrane region" description="Helical" evidence="16">
    <location>
        <begin position="253"/>
        <end position="273"/>
    </location>
</feature>
<dbReference type="PANTHER" id="PTHR13773">
    <property type="entry name" value="PHOSPHATIDATE CYTIDYLYLTRANSFERASE"/>
    <property type="match status" value="1"/>
</dbReference>
<evidence type="ECO:0000256" key="4">
    <source>
        <dbReference type="ARBA" id="ARBA00005189"/>
    </source>
</evidence>
<dbReference type="GO" id="GO:0004605">
    <property type="term" value="F:phosphatidate cytidylyltransferase activity"/>
    <property type="evidence" value="ECO:0007669"/>
    <property type="project" value="UniProtKB-UniRule"/>
</dbReference>
<evidence type="ECO:0000313" key="19">
    <source>
        <dbReference type="Proteomes" id="UP000663699"/>
    </source>
</evidence>
<dbReference type="Proteomes" id="UP000663699">
    <property type="component" value="Chromosome 7"/>
</dbReference>
<dbReference type="PROSITE" id="PS01315">
    <property type="entry name" value="CDS"/>
    <property type="match status" value="1"/>
</dbReference>
<evidence type="ECO:0000256" key="10">
    <source>
        <dbReference type="ARBA" id="ARBA00022695"/>
    </source>
</evidence>
<protein>
    <recommendedName>
        <fullName evidence="6 16">Phosphatidate cytidylyltransferase</fullName>
        <ecNumber evidence="6 16">2.7.7.41</ecNumber>
    </recommendedName>
</protein>
<feature type="transmembrane region" description="Helical" evidence="16">
    <location>
        <begin position="330"/>
        <end position="350"/>
    </location>
</feature>
<feature type="transmembrane region" description="Helical" evidence="16">
    <location>
        <begin position="134"/>
        <end position="154"/>
    </location>
</feature>
<dbReference type="Pfam" id="PF01148">
    <property type="entry name" value="CTP_transf_1"/>
    <property type="match status" value="1"/>
</dbReference>
<keyword evidence="13 16" id="KW-0472">Membrane</keyword>
<comment type="catalytic activity">
    <reaction evidence="1 16 17">
        <text>a 1,2-diacyl-sn-glycero-3-phosphate + CTP + H(+) = a CDP-1,2-diacyl-sn-glycerol + diphosphate</text>
        <dbReference type="Rhea" id="RHEA:16229"/>
        <dbReference type="ChEBI" id="CHEBI:15378"/>
        <dbReference type="ChEBI" id="CHEBI:33019"/>
        <dbReference type="ChEBI" id="CHEBI:37563"/>
        <dbReference type="ChEBI" id="CHEBI:58332"/>
        <dbReference type="ChEBI" id="CHEBI:58608"/>
        <dbReference type="EC" id="2.7.7.41"/>
    </reaction>
</comment>
<evidence type="ECO:0000256" key="17">
    <source>
        <dbReference type="RuleBase" id="RU003938"/>
    </source>
</evidence>
<dbReference type="InterPro" id="IPR000374">
    <property type="entry name" value="PC_trans"/>
</dbReference>
<dbReference type="PIRSF" id="PIRSF018269">
    <property type="entry name" value="PC_trans_euk"/>
    <property type="match status" value="1"/>
</dbReference>
<evidence type="ECO:0000256" key="9">
    <source>
        <dbReference type="ARBA" id="ARBA00022692"/>
    </source>
</evidence>
<name>A0A899FUS0_9ASCO</name>